<protein>
    <submittedName>
        <fullName evidence="1">Uncharacterized protein</fullName>
    </submittedName>
</protein>
<reference evidence="1" key="1">
    <citation type="submission" date="2014-11" db="EMBL/GenBank/DDBJ databases">
        <authorList>
            <person name="Amaro Gonzalez C."/>
        </authorList>
    </citation>
    <scope>NUCLEOTIDE SEQUENCE</scope>
</reference>
<accession>A0A0E9XM98</accession>
<organism evidence="1">
    <name type="scientific">Anguilla anguilla</name>
    <name type="common">European freshwater eel</name>
    <name type="synonym">Muraena anguilla</name>
    <dbReference type="NCBI Taxonomy" id="7936"/>
    <lineage>
        <taxon>Eukaryota</taxon>
        <taxon>Metazoa</taxon>
        <taxon>Chordata</taxon>
        <taxon>Craniata</taxon>
        <taxon>Vertebrata</taxon>
        <taxon>Euteleostomi</taxon>
        <taxon>Actinopterygii</taxon>
        <taxon>Neopterygii</taxon>
        <taxon>Teleostei</taxon>
        <taxon>Anguilliformes</taxon>
        <taxon>Anguillidae</taxon>
        <taxon>Anguilla</taxon>
    </lineage>
</organism>
<dbReference type="EMBL" id="GBXM01004808">
    <property type="protein sequence ID" value="JAI03770.1"/>
    <property type="molecule type" value="Transcribed_RNA"/>
</dbReference>
<proteinExistence type="predicted"/>
<dbReference type="AlphaFoldDB" id="A0A0E9XM98"/>
<evidence type="ECO:0000313" key="1">
    <source>
        <dbReference type="EMBL" id="JAI03770.1"/>
    </source>
</evidence>
<reference evidence="1" key="2">
    <citation type="journal article" date="2015" name="Fish Shellfish Immunol.">
        <title>Early steps in the European eel (Anguilla anguilla)-Vibrio vulnificus interaction in the gills: Role of the RtxA13 toxin.</title>
        <authorList>
            <person name="Callol A."/>
            <person name="Pajuelo D."/>
            <person name="Ebbesson L."/>
            <person name="Teles M."/>
            <person name="MacKenzie S."/>
            <person name="Amaro C."/>
        </authorList>
    </citation>
    <scope>NUCLEOTIDE SEQUENCE</scope>
</reference>
<name>A0A0E9XM98_ANGAN</name>
<sequence>MPVKCQLKGATAVYPTRESNLQPLGYKTSSLPIILALF</sequence>